<dbReference type="CDD" id="cd01949">
    <property type="entry name" value="GGDEF"/>
    <property type="match status" value="1"/>
</dbReference>
<evidence type="ECO:0000256" key="1">
    <source>
        <dbReference type="SAM" id="MobiDB-lite"/>
    </source>
</evidence>
<feature type="transmembrane region" description="Helical" evidence="2">
    <location>
        <begin position="175"/>
        <end position="200"/>
    </location>
</feature>
<dbReference type="PANTHER" id="PTHR45138">
    <property type="entry name" value="REGULATORY COMPONENTS OF SENSORY TRANSDUCTION SYSTEM"/>
    <property type="match status" value="1"/>
</dbReference>
<feature type="transmembrane region" description="Helical" evidence="2">
    <location>
        <begin position="21"/>
        <end position="51"/>
    </location>
</feature>
<dbReference type="SUPFAM" id="SSF55073">
    <property type="entry name" value="Nucleotide cyclase"/>
    <property type="match status" value="1"/>
</dbReference>
<sequence length="456" mass="48994">MNRQRQEGYQRMPLSPGRRPSLTHWAVWGLPSRLIAAVLLVECTAVALMVADVVAHPLAMPSFLVIALLIGMAIAHTEITLGVERMRRRVAGTPHIDLSSVWTFAAALLLPPAWASGVVLVIYLHLWFRVSRPTRVPVHRVVFTTSTVILAVHAAEATMNYSHLEVGQFGTPQGLFIVVLALLAYTTVNTCLVIGAIVMSAPDTRLPQVIGNGDEVVLEIATLSLGGLVAAVMTSANIWYVVLAFPTLLVLHRAVLVRQLEEAASTDSKTGLLNSAGWHTQASRVLRRAQRDRQGTAVLMLDLDHFKSVNDDHGHVAGDQVLGEVAAALRDEVRDGDLVGRFGGEEFVILLPGIDPTSTGDSEVHAIAERIRRRISGLCVVVPTPDGPLTVQDLTVSVGGATHPRDGASLDQVLRAADAALYTAKRAGRNAVRFGPAPPVSQPATQPIGRPDPDHR</sequence>
<protein>
    <submittedName>
        <fullName evidence="4">GGDEF domain-containing protein</fullName>
    </submittedName>
</protein>
<dbReference type="InterPro" id="IPR043128">
    <property type="entry name" value="Rev_trsase/Diguanyl_cyclase"/>
</dbReference>
<evidence type="ECO:0000313" key="4">
    <source>
        <dbReference type="EMBL" id="GAA5172450.1"/>
    </source>
</evidence>
<dbReference type="InterPro" id="IPR000160">
    <property type="entry name" value="GGDEF_dom"/>
</dbReference>
<keyword evidence="5" id="KW-1185">Reference proteome</keyword>
<accession>A0ABP9R7K6</accession>
<dbReference type="SMART" id="SM00267">
    <property type="entry name" value="GGDEF"/>
    <property type="match status" value="1"/>
</dbReference>
<name>A0ABP9R7K6_9PSEU</name>
<evidence type="ECO:0000259" key="3">
    <source>
        <dbReference type="PROSITE" id="PS50887"/>
    </source>
</evidence>
<feature type="domain" description="GGDEF" evidence="3">
    <location>
        <begin position="294"/>
        <end position="437"/>
    </location>
</feature>
<dbReference type="NCBIfam" id="TIGR00254">
    <property type="entry name" value="GGDEF"/>
    <property type="match status" value="1"/>
</dbReference>
<feature type="transmembrane region" description="Helical" evidence="2">
    <location>
        <begin position="220"/>
        <end position="251"/>
    </location>
</feature>
<proteinExistence type="predicted"/>
<evidence type="ECO:0000313" key="5">
    <source>
        <dbReference type="Proteomes" id="UP001428817"/>
    </source>
</evidence>
<comment type="caution">
    <text evidence="4">The sequence shown here is derived from an EMBL/GenBank/DDBJ whole genome shotgun (WGS) entry which is preliminary data.</text>
</comment>
<feature type="transmembrane region" description="Helical" evidence="2">
    <location>
        <begin position="138"/>
        <end position="155"/>
    </location>
</feature>
<dbReference type="Gene3D" id="3.30.70.270">
    <property type="match status" value="1"/>
</dbReference>
<reference evidence="5" key="1">
    <citation type="journal article" date="2019" name="Int. J. Syst. Evol. Microbiol.">
        <title>The Global Catalogue of Microorganisms (GCM) 10K type strain sequencing project: providing services to taxonomists for standard genome sequencing and annotation.</title>
        <authorList>
            <consortium name="The Broad Institute Genomics Platform"/>
            <consortium name="The Broad Institute Genome Sequencing Center for Infectious Disease"/>
            <person name="Wu L."/>
            <person name="Ma J."/>
        </authorList>
    </citation>
    <scope>NUCLEOTIDE SEQUENCE [LARGE SCALE GENOMIC DNA]</scope>
    <source>
        <strain evidence="5">JCM 18303</strain>
    </source>
</reference>
<keyword evidence="2" id="KW-0472">Membrane</keyword>
<evidence type="ECO:0000256" key="2">
    <source>
        <dbReference type="SAM" id="Phobius"/>
    </source>
</evidence>
<dbReference type="EMBL" id="BAABJP010000051">
    <property type="protein sequence ID" value="GAA5172450.1"/>
    <property type="molecule type" value="Genomic_DNA"/>
</dbReference>
<dbReference type="PANTHER" id="PTHR45138:SF9">
    <property type="entry name" value="DIGUANYLATE CYCLASE DGCM-RELATED"/>
    <property type="match status" value="1"/>
</dbReference>
<gene>
    <name evidence="4" type="ORF">GCM10023321_72280</name>
</gene>
<keyword evidence="2" id="KW-1133">Transmembrane helix</keyword>
<dbReference type="PROSITE" id="PS50887">
    <property type="entry name" value="GGDEF"/>
    <property type="match status" value="1"/>
</dbReference>
<organism evidence="4 5">
    <name type="scientific">Pseudonocardia eucalypti</name>
    <dbReference type="NCBI Taxonomy" id="648755"/>
    <lineage>
        <taxon>Bacteria</taxon>
        <taxon>Bacillati</taxon>
        <taxon>Actinomycetota</taxon>
        <taxon>Actinomycetes</taxon>
        <taxon>Pseudonocardiales</taxon>
        <taxon>Pseudonocardiaceae</taxon>
        <taxon>Pseudonocardia</taxon>
    </lineage>
</organism>
<feature type="region of interest" description="Disordered" evidence="1">
    <location>
        <begin position="432"/>
        <end position="456"/>
    </location>
</feature>
<keyword evidence="2" id="KW-0812">Transmembrane</keyword>
<feature type="transmembrane region" description="Helical" evidence="2">
    <location>
        <begin position="104"/>
        <end position="126"/>
    </location>
</feature>
<dbReference type="Proteomes" id="UP001428817">
    <property type="component" value="Unassembled WGS sequence"/>
</dbReference>
<feature type="transmembrane region" description="Helical" evidence="2">
    <location>
        <begin position="63"/>
        <end position="83"/>
    </location>
</feature>
<dbReference type="Pfam" id="PF00990">
    <property type="entry name" value="GGDEF"/>
    <property type="match status" value="1"/>
</dbReference>
<dbReference type="InterPro" id="IPR029787">
    <property type="entry name" value="Nucleotide_cyclase"/>
</dbReference>
<dbReference type="InterPro" id="IPR050469">
    <property type="entry name" value="Diguanylate_Cyclase"/>
</dbReference>